<dbReference type="EMBL" id="JAVHJO010000003">
    <property type="protein sequence ID" value="KAK6541810.1"/>
    <property type="molecule type" value="Genomic_DNA"/>
</dbReference>
<evidence type="ECO:0000313" key="2">
    <source>
        <dbReference type="EMBL" id="KAK6541810.1"/>
    </source>
</evidence>
<feature type="domain" description="MaoC-like" evidence="1">
    <location>
        <begin position="245"/>
        <end position="328"/>
    </location>
</feature>
<dbReference type="Proteomes" id="UP001365542">
    <property type="component" value="Unassembled WGS sequence"/>
</dbReference>
<evidence type="ECO:0000313" key="3">
    <source>
        <dbReference type="Proteomes" id="UP001365542"/>
    </source>
</evidence>
<sequence>MFGRLGPLFQNDEHASLHFHPTLLSMTEIIFSMILLILKSVLNGLMVLIGGTGSQGRPGSIKTEVPKLSVSMPFRLTKQDIEQYMIATGSSRDAIEKHKVIKALFLSAATEPCMLLVMVKQGCPIQPLGSVNVRNSFEILRPDLCSLDFLEEVEGGMVFSTLESPARIMKRGLEYDLSIEFRVPSKSDPNILVPVFRQIHTLLQFTKIPASAKLAEITREPEFQFQLMGKPRAGQTAVGYSDPTKWARLCKDYNPIHISGIAAKLYGLPGKIAHGNHVAALALKEILNASEKESGAPLRLEVSFKRPVTVPGKLDILVEFKQKQDSSITHYAIARGEKVCVQGKFWEISGPIQKS</sequence>
<dbReference type="Gene3D" id="3.10.129.10">
    <property type="entry name" value="Hotdog Thioesterase"/>
    <property type="match status" value="1"/>
</dbReference>
<keyword evidence="3" id="KW-1185">Reference proteome</keyword>
<proteinExistence type="predicted"/>
<dbReference type="InterPro" id="IPR029069">
    <property type="entry name" value="HotDog_dom_sf"/>
</dbReference>
<protein>
    <recommendedName>
        <fullName evidence="1">MaoC-like domain-containing protein</fullName>
    </recommendedName>
</protein>
<dbReference type="Pfam" id="PF01575">
    <property type="entry name" value="MaoC_dehydratas"/>
    <property type="match status" value="1"/>
</dbReference>
<dbReference type="AlphaFoldDB" id="A0AAV9XI62"/>
<dbReference type="PANTHER" id="PTHR43841">
    <property type="entry name" value="3-HYDROXYACYL-THIOESTER DEHYDRATASE HTDX-RELATED"/>
    <property type="match status" value="1"/>
</dbReference>
<comment type="caution">
    <text evidence="2">The sequence shown here is derived from an EMBL/GenBank/DDBJ whole genome shotgun (WGS) entry which is preliminary data.</text>
</comment>
<organism evidence="2 3">
    <name type="scientific">Orbilia ellipsospora</name>
    <dbReference type="NCBI Taxonomy" id="2528407"/>
    <lineage>
        <taxon>Eukaryota</taxon>
        <taxon>Fungi</taxon>
        <taxon>Dikarya</taxon>
        <taxon>Ascomycota</taxon>
        <taxon>Pezizomycotina</taxon>
        <taxon>Orbiliomycetes</taxon>
        <taxon>Orbiliales</taxon>
        <taxon>Orbiliaceae</taxon>
        <taxon>Orbilia</taxon>
    </lineage>
</organism>
<evidence type="ECO:0000259" key="1">
    <source>
        <dbReference type="Pfam" id="PF01575"/>
    </source>
</evidence>
<dbReference type="CDD" id="cd03441">
    <property type="entry name" value="R_hydratase_like"/>
    <property type="match status" value="1"/>
</dbReference>
<gene>
    <name evidence="2" type="ORF">TWF694_007591</name>
</gene>
<dbReference type="SUPFAM" id="SSF54637">
    <property type="entry name" value="Thioesterase/thiol ester dehydrase-isomerase"/>
    <property type="match status" value="1"/>
</dbReference>
<name>A0AAV9XI62_9PEZI</name>
<dbReference type="PANTHER" id="PTHR43841:SF1">
    <property type="entry name" value="3-HYDROXYACYL-THIOESTER DEHYDRATASE X"/>
    <property type="match status" value="1"/>
</dbReference>
<accession>A0AAV9XI62</accession>
<reference evidence="2 3" key="1">
    <citation type="submission" date="2019-10" db="EMBL/GenBank/DDBJ databases">
        <authorList>
            <person name="Palmer J.M."/>
        </authorList>
    </citation>
    <scope>NUCLEOTIDE SEQUENCE [LARGE SCALE GENOMIC DNA]</scope>
    <source>
        <strain evidence="2 3">TWF694</strain>
    </source>
</reference>
<dbReference type="InterPro" id="IPR002539">
    <property type="entry name" value="MaoC-like_dom"/>
</dbReference>